<dbReference type="EMBL" id="KV453849">
    <property type="protein sequence ID" value="ODV86827.1"/>
    <property type="molecule type" value="Genomic_DNA"/>
</dbReference>
<dbReference type="GO" id="GO:0004735">
    <property type="term" value="F:pyrroline-5-carboxylate reductase activity"/>
    <property type="evidence" value="ECO:0007669"/>
    <property type="project" value="InterPro"/>
</dbReference>
<evidence type="ECO:0000256" key="1">
    <source>
        <dbReference type="ARBA" id="ARBA00005525"/>
    </source>
</evidence>
<dbReference type="InterPro" id="IPR036291">
    <property type="entry name" value="NAD(P)-bd_dom_sf"/>
</dbReference>
<dbReference type="PIRSF" id="PIRSF000193">
    <property type="entry name" value="Pyrrol-5-carb_rd"/>
    <property type="match status" value="1"/>
</dbReference>
<accession>A0A1E4T4Y8</accession>
<name>A0A1E4T4Y8_9ASCO</name>
<dbReference type="InterPro" id="IPR029036">
    <property type="entry name" value="P5CR_dimer"/>
</dbReference>
<dbReference type="AlphaFoldDB" id="A0A1E4T4Y8"/>
<evidence type="ECO:0000256" key="4">
    <source>
        <dbReference type="PIRSR" id="PIRSR000193-1"/>
    </source>
</evidence>
<gene>
    <name evidence="7" type="ORF">CANARDRAFT_27212</name>
</gene>
<evidence type="ECO:0000313" key="8">
    <source>
        <dbReference type="Proteomes" id="UP000094801"/>
    </source>
</evidence>
<dbReference type="FunFam" id="1.10.3730.10:FF:000001">
    <property type="entry name" value="Pyrroline-5-carboxylate reductase"/>
    <property type="match status" value="1"/>
</dbReference>
<dbReference type="HAMAP" id="MF_01925">
    <property type="entry name" value="P5C_reductase"/>
    <property type="match status" value="1"/>
</dbReference>
<sequence>MSIDLKNYTLTILGCGEFGTVFLSLVLQSPPEFLPSRIICCTSSESSAVKLQSTYGDKIETSYGSKSNKDAVWAADVLVLGCKPDIFPQIALELELRYSPARPVISLMAGWMSHDVTQYIGSGLVARVITSAAASSGCGTVAVSFNESNKKFEDLVMNLIDKAGFVLKVQEKNMDAATAVAGSASAFCLLMMEALADGALMMGLPYDSARQFASHVMEGTARWVSETGGHPATMKNGLCTPGGTTIAGLLVLEDKGVRGAVSRAVQESAKVATALGKKPEFDHTR</sequence>
<keyword evidence="8" id="KW-1185">Reference proteome</keyword>
<feature type="domain" description="Pyrroline-5-carboxylate reductase dimerisation" evidence="6">
    <location>
        <begin position="171"/>
        <end position="273"/>
    </location>
</feature>
<evidence type="ECO:0000256" key="2">
    <source>
        <dbReference type="ARBA" id="ARBA00022857"/>
    </source>
</evidence>
<comment type="similarity">
    <text evidence="1">Belongs to the pyrroline-5-carboxylate reductase family.</text>
</comment>
<dbReference type="STRING" id="983967.A0A1E4T4Y8"/>
<dbReference type="Gene3D" id="1.10.3730.10">
    <property type="entry name" value="ProC C-terminal domain-like"/>
    <property type="match status" value="1"/>
</dbReference>
<evidence type="ECO:0000256" key="3">
    <source>
        <dbReference type="ARBA" id="ARBA00023002"/>
    </source>
</evidence>
<organism evidence="7 8">
    <name type="scientific">[Candida] arabinofermentans NRRL YB-2248</name>
    <dbReference type="NCBI Taxonomy" id="983967"/>
    <lineage>
        <taxon>Eukaryota</taxon>
        <taxon>Fungi</taxon>
        <taxon>Dikarya</taxon>
        <taxon>Ascomycota</taxon>
        <taxon>Saccharomycotina</taxon>
        <taxon>Pichiomycetes</taxon>
        <taxon>Pichiales</taxon>
        <taxon>Pichiaceae</taxon>
        <taxon>Ogataea</taxon>
        <taxon>Ogataea/Candida clade</taxon>
    </lineage>
</organism>
<dbReference type="PANTHER" id="PTHR11645">
    <property type="entry name" value="PYRROLINE-5-CARBOXYLATE REDUCTASE"/>
    <property type="match status" value="1"/>
</dbReference>
<dbReference type="NCBIfam" id="TIGR00112">
    <property type="entry name" value="proC"/>
    <property type="match status" value="1"/>
</dbReference>
<dbReference type="InterPro" id="IPR008927">
    <property type="entry name" value="6-PGluconate_DH-like_C_sf"/>
</dbReference>
<feature type="domain" description="Pyrroline-5-carboxylate reductase catalytic N-terminal" evidence="5">
    <location>
        <begin position="10"/>
        <end position="110"/>
    </location>
</feature>
<dbReference type="SUPFAM" id="SSF48179">
    <property type="entry name" value="6-phosphogluconate dehydrogenase C-terminal domain-like"/>
    <property type="match status" value="1"/>
</dbReference>
<dbReference type="Pfam" id="PF03807">
    <property type="entry name" value="F420_oxidored"/>
    <property type="match status" value="1"/>
</dbReference>
<dbReference type="OrthoDB" id="10263291at2759"/>
<proteinExistence type="inferred from homology"/>
<protein>
    <recommendedName>
        <fullName evidence="9">Pyrroline-5-carboxylate reductase</fullName>
    </recommendedName>
</protein>
<dbReference type="GO" id="GO:0055129">
    <property type="term" value="P:L-proline biosynthetic process"/>
    <property type="evidence" value="ECO:0007669"/>
    <property type="project" value="TreeGrafter"/>
</dbReference>
<dbReference type="SUPFAM" id="SSF51735">
    <property type="entry name" value="NAD(P)-binding Rossmann-fold domains"/>
    <property type="match status" value="1"/>
</dbReference>
<keyword evidence="2 4" id="KW-0521">NADP</keyword>
<evidence type="ECO:0000259" key="6">
    <source>
        <dbReference type="Pfam" id="PF14748"/>
    </source>
</evidence>
<dbReference type="Proteomes" id="UP000094801">
    <property type="component" value="Unassembled WGS sequence"/>
</dbReference>
<dbReference type="Pfam" id="PF14748">
    <property type="entry name" value="P5CR_dimer"/>
    <property type="match status" value="1"/>
</dbReference>
<dbReference type="Gene3D" id="3.40.50.720">
    <property type="entry name" value="NAD(P)-binding Rossmann-like Domain"/>
    <property type="match status" value="1"/>
</dbReference>
<dbReference type="InterPro" id="IPR028939">
    <property type="entry name" value="P5C_Rdtase_cat_N"/>
</dbReference>
<feature type="binding site" evidence="4">
    <location>
        <position position="68"/>
    </location>
    <ligand>
        <name>NADPH</name>
        <dbReference type="ChEBI" id="CHEBI:57783"/>
    </ligand>
</feature>
<dbReference type="PANTHER" id="PTHR11645:SF0">
    <property type="entry name" value="PYRROLINE-5-CARBOXYLATE REDUCTASE 3"/>
    <property type="match status" value="1"/>
</dbReference>
<keyword evidence="3" id="KW-0560">Oxidoreductase</keyword>
<dbReference type="InterPro" id="IPR000304">
    <property type="entry name" value="Pyrroline-COOH_reductase"/>
</dbReference>
<evidence type="ECO:0000259" key="5">
    <source>
        <dbReference type="Pfam" id="PF03807"/>
    </source>
</evidence>
<feature type="binding site" evidence="4">
    <location>
        <position position="42"/>
    </location>
    <ligand>
        <name>NADP(+)</name>
        <dbReference type="ChEBI" id="CHEBI:58349"/>
    </ligand>
</feature>
<reference evidence="8" key="1">
    <citation type="submission" date="2016-04" db="EMBL/GenBank/DDBJ databases">
        <title>Comparative genomics of biotechnologically important yeasts.</title>
        <authorList>
            <consortium name="DOE Joint Genome Institute"/>
            <person name="Riley R."/>
            <person name="Haridas S."/>
            <person name="Wolfe K.H."/>
            <person name="Lopes M.R."/>
            <person name="Hittinger C.T."/>
            <person name="Goker M."/>
            <person name="Salamov A."/>
            <person name="Wisecaver J."/>
            <person name="Long T.M."/>
            <person name="Aerts A.L."/>
            <person name="Barry K."/>
            <person name="Choi C."/>
            <person name="Clum A."/>
            <person name="Coughlan A.Y."/>
            <person name="Deshpande S."/>
            <person name="Douglass A.P."/>
            <person name="Hanson S.J."/>
            <person name="Klenk H.-P."/>
            <person name="Labutti K."/>
            <person name="Lapidus A."/>
            <person name="Lindquist E."/>
            <person name="Lipzen A."/>
            <person name="Meier-Kolthoff J.P."/>
            <person name="Ohm R.A."/>
            <person name="Otillar R.P."/>
            <person name="Pangilinan J."/>
            <person name="Peng Y."/>
            <person name="Rokas A."/>
            <person name="Rosa C.A."/>
            <person name="Scheuner C."/>
            <person name="Sibirny A.A."/>
            <person name="Slot J.C."/>
            <person name="Stielow J.B."/>
            <person name="Sun H."/>
            <person name="Kurtzman C.P."/>
            <person name="Blackwell M."/>
            <person name="Grigoriev I.V."/>
            <person name="Jeffries T.W."/>
        </authorList>
    </citation>
    <scope>NUCLEOTIDE SEQUENCE [LARGE SCALE GENOMIC DNA]</scope>
    <source>
        <strain evidence="8">NRRL YB-2248</strain>
    </source>
</reference>
<evidence type="ECO:0000313" key="7">
    <source>
        <dbReference type="EMBL" id="ODV86827.1"/>
    </source>
</evidence>
<evidence type="ECO:0008006" key="9">
    <source>
        <dbReference type="Google" id="ProtNLM"/>
    </source>
</evidence>